<reference evidence="1 3" key="1">
    <citation type="journal article" date="2010" name="Nature">
        <title>The Ectocarpus genome and the independent evolution of multicellularity in brown algae.</title>
        <authorList>
            <person name="Cock J.M."/>
            <person name="Sterck L."/>
            <person name="Rouze P."/>
            <person name="Scornet D."/>
            <person name="Allen A.E."/>
            <person name="Amoutzias G."/>
            <person name="Anthouard V."/>
            <person name="Artiguenave F."/>
            <person name="Aury J.M."/>
            <person name="Badger J.H."/>
            <person name="Beszteri B."/>
            <person name="Billiau K."/>
            <person name="Bonnet E."/>
            <person name="Bothwell J.H."/>
            <person name="Bowler C."/>
            <person name="Boyen C."/>
            <person name="Brownlee C."/>
            <person name="Carrano C.J."/>
            <person name="Charrier B."/>
            <person name="Cho G.Y."/>
            <person name="Coelho S.M."/>
            <person name="Collen J."/>
            <person name="Corre E."/>
            <person name="Da Silva C."/>
            <person name="Delage L."/>
            <person name="Delaroque N."/>
            <person name="Dittami S.M."/>
            <person name="Doulbeau S."/>
            <person name="Elias M."/>
            <person name="Farnham G."/>
            <person name="Gachon C.M."/>
            <person name="Gschloessl B."/>
            <person name="Heesch S."/>
            <person name="Jabbari K."/>
            <person name="Jubin C."/>
            <person name="Kawai H."/>
            <person name="Kimura K."/>
            <person name="Kloareg B."/>
            <person name="Kupper F.C."/>
            <person name="Lang D."/>
            <person name="Le Bail A."/>
            <person name="Leblanc C."/>
            <person name="Lerouge P."/>
            <person name="Lohr M."/>
            <person name="Lopez P.J."/>
            <person name="Martens C."/>
            <person name="Maumus F."/>
            <person name="Michel G."/>
            <person name="Miranda-Saavedra D."/>
            <person name="Morales J."/>
            <person name="Moreau H."/>
            <person name="Motomura T."/>
            <person name="Nagasato C."/>
            <person name="Napoli C.A."/>
            <person name="Nelson D.R."/>
            <person name="Nyvall-Collen P."/>
            <person name="Peters A.F."/>
            <person name="Pommier C."/>
            <person name="Potin P."/>
            <person name="Poulain J."/>
            <person name="Quesneville H."/>
            <person name="Read B."/>
            <person name="Rensing S.A."/>
            <person name="Ritter A."/>
            <person name="Rousvoal S."/>
            <person name="Samanta M."/>
            <person name="Samson G."/>
            <person name="Schroeder D.C."/>
            <person name="Segurens B."/>
            <person name="Strittmatter M."/>
            <person name="Tonon T."/>
            <person name="Tregear J.W."/>
            <person name="Valentin K."/>
            <person name="von Dassow P."/>
            <person name="Yamagishi T."/>
            <person name="Van de Peer Y."/>
            <person name="Wincker P."/>
        </authorList>
    </citation>
    <scope>NUCLEOTIDE SEQUENCE [LARGE SCALE GENOMIC DNA]</scope>
    <source>
        <strain evidence="1">Ec 32</strain>
        <strain evidence="3">Ec32 / CCAP1310/4</strain>
    </source>
</reference>
<keyword evidence="3" id="KW-1185">Reference proteome</keyword>
<dbReference type="AlphaFoldDB" id="D7G062"/>
<dbReference type="InParanoid" id="D7G062"/>
<name>D7G062_ECTSI</name>
<organism evidence="1 3">
    <name type="scientific">Ectocarpus siliculosus</name>
    <name type="common">Brown alga</name>
    <name type="synonym">Conferva siliculosa</name>
    <dbReference type="NCBI Taxonomy" id="2880"/>
    <lineage>
        <taxon>Eukaryota</taxon>
        <taxon>Sar</taxon>
        <taxon>Stramenopiles</taxon>
        <taxon>Ochrophyta</taxon>
        <taxon>PX clade</taxon>
        <taxon>Phaeophyceae</taxon>
        <taxon>Ectocarpales</taxon>
        <taxon>Ectocarpaceae</taxon>
        <taxon>Ectocarpus</taxon>
    </lineage>
</organism>
<evidence type="ECO:0000313" key="2">
    <source>
        <dbReference type="EMBL" id="CBN74850.1"/>
    </source>
</evidence>
<proteinExistence type="predicted"/>
<dbReference type="Proteomes" id="UP000002630">
    <property type="component" value="Linkage Group LG03"/>
</dbReference>
<gene>
    <name evidence="2" type="ORF">Esi_0043_0150</name>
    <name evidence="1" type="ORF">Esi_0395_0001</name>
</gene>
<evidence type="ECO:0000313" key="3">
    <source>
        <dbReference type="Proteomes" id="UP000002630"/>
    </source>
</evidence>
<evidence type="ECO:0000313" key="1">
    <source>
        <dbReference type="EMBL" id="CBJ32944.1"/>
    </source>
</evidence>
<sequence>MLERMENPDPADEGVDPRHMCLVVFLCEGGHHVTDWVAPGSMRPYLRHAAAYPYKKKAYAGTARLQV</sequence>
<accession>D7G062</accession>
<protein>
    <submittedName>
        <fullName evidence="1">Uncharacterized protein</fullName>
    </submittedName>
</protein>
<dbReference type="EMBL" id="FN648630">
    <property type="protein sequence ID" value="CBN74850.1"/>
    <property type="molecule type" value="Genomic_DNA"/>
</dbReference>
<dbReference type="OrthoDB" id="237200at2759"/>
<dbReference type="EMBL" id="FN648592">
    <property type="protein sequence ID" value="CBJ32944.1"/>
    <property type="molecule type" value="Genomic_DNA"/>
</dbReference>